<sequence length="149" mass="16674">MNRIIKIMFLIAFNSAALADWDPEMEAQEQAEREATQRAEQARNREAQKMIDAANAKANREMMDSKRKNLGAAAKGKSDVEVNRLYDAKIKQTTEEANRLVQEARSALSQGQGAAAVKQVTGKSLRELENMSDEEAEALSRELEKKYGQ</sequence>
<feature type="chain" id="PRO_5008068002" evidence="3">
    <location>
        <begin position="20"/>
        <end position="149"/>
    </location>
</feature>
<evidence type="ECO:0000256" key="3">
    <source>
        <dbReference type="SAM" id="SignalP"/>
    </source>
</evidence>
<evidence type="ECO:0000256" key="1">
    <source>
        <dbReference type="SAM" id="Coils"/>
    </source>
</evidence>
<feature type="coiled-coil region" evidence="1">
    <location>
        <begin position="25"/>
        <end position="57"/>
    </location>
</feature>
<comment type="caution">
    <text evidence="4">The sequence shown here is derived from an EMBL/GenBank/DDBJ whole genome shotgun (WGS) entry which is preliminary data.</text>
</comment>
<organism evidence="4 5">
    <name type="scientific">Methylomonas methanica</name>
    <dbReference type="NCBI Taxonomy" id="421"/>
    <lineage>
        <taxon>Bacteria</taxon>
        <taxon>Pseudomonadati</taxon>
        <taxon>Pseudomonadota</taxon>
        <taxon>Gammaproteobacteria</taxon>
        <taxon>Methylococcales</taxon>
        <taxon>Methylococcaceae</taxon>
        <taxon>Methylomonas</taxon>
    </lineage>
</organism>
<dbReference type="Proteomes" id="UP000077763">
    <property type="component" value="Unassembled WGS sequence"/>
</dbReference>
<feature type="compositionally biased region" description="Basic and acidic residues" evidence="2">
    <location>
        <begin position="138"/>
        <end position="149"/>
    </location>
</feature>
<feature type="signal peptide" evidence="3">
    <location>
        <begin position="1"/>
        <end position="19"/>
    </location>
</feature>
<protein>
    <submittedName>
        <fullName evidence="4">Uncharacterized protein</fullName>
    </submittedName>
</protein>
<name>A0A177MEU7_METMH</name>
<gene>
    <name evidence="4" type="ORF">A1353_13565</name>
</gene>
<dbReference type="RefSeq" id="WP_064036739.1">
    <property type="nucleotide sequence ID" value="NZ_LUUH01000051.1"/>
</dbReference>
<dbReference type="AlphaFoldDB" id="A0A177MEU7"/>
<dbReference type="EMBL" id="LUUH01000051">
    <property type="protein sequence ID" value="OAI04286.1"/>
    <property type="molecule type" value="Genomic_DNA"/>
</dbReference>
<accession>A0A177MEU7</accession>
<proteinExistence type="predicted"/>
<keyword evidence="1" id="KW-0175">Coiled coil</keyword>
<evidence type="ECO:0000256" key="2">
    <source>
        <dbReference type="SAM" id="MobiDB-lite"/>
    </source>
</evidence>
<keyword evidence="3" id="KW-0732">Signal</keyword>
<evidence type="ECO:0000313" key="4">
    <source>
        <dbReference type="EMBL" id="OAI04286.1"/>
    </source>
</evidence>
<evidence type="ECO:0000313" key="5">
    <source>
        <dbReference type="Proteomes" id="UP000077763"/>
    </source>
</evidence>
<feature type="region of interest" description="Disordered" evidence="2">
    <location>
        <begin position="107"/>
        <end position="149"/>
    </location>
</feature>
<reference evidence="4 5" key="1">
    <citation type="submission" date="2016-03" db="EMBL/GenBank/DDBJ databases">
        <authorList>
            <person name="Ploux O."/>
        </authorList>
    </citation>
    <scope>NUCLEOTIDE SEQUENCE [LARGE SCALE GENOMIC DNA]</scope>
    <source>
        <strain evidence="4 5">R-45371</strain>
    </source>
</reference>